<feature type="domain" description="Helix-hairpin-helix DNA-binding motif class 1" evidence="4">
    <location>
        <begin position="116"/>
        <end position="135"/>
    </location>
</feature>
<dbReference type="Pfam" id="PF14520">
    <property type="entry name" value="HHH_5"/>
    <property type="match status" value="1"/>
</dbReference>
<keyword evidence="1 3" id="KW-0547">Nucleotide-binding</keyword>
<dbReference type="HAMAP" id="MF_01488">
    <property type="entry name" value="RecD2"/>
    <property type="match status" value="1"/>
</dbReference>
<dbReference type="InterPro" id="IPR027417">
    <property type="entry name" value="P-loop_NTPase"/>
</dbReference>
<dbReference type="Pfam" id="PF13604">
    <property type="entry name" value="AAA_30"/>
    <property type="match status" value="1"/>
</dbReference>
<dbReference type="Gene3D" id="3.40.50.300">
    <property type="entry name" value="P-loop containing nucleotide triphosphate hydrolases"/>
    <property type="match status" value="2"/>
</dbReference>
<keyword evidence="7" id="KW-1185">Reference proteome</keyword>
<protein>
    <recommendedName>
        <fullName evidence="3">ATP-dependent RecD2 DNA helicase</fullName>
        <ecNumber evidence="3">5.6.2.3</ecNumber>
    </recommendedName>
    <alternativeName>
        <fullName evidence="3">DNA 5'-3' helicase subunit RecD2</fullName>
    </alternativeName>
</protein>
<proteinExistence type="inferred from homology"/>
<gene>
    <name evidence="3" type="primary">recD2</name>
    <name evidence="6" type="ORF">PV361_01390</name>
</gene>
<dbReference type="NCBIfam" id="TIGR01448">
    <property type="entry name" value="recD_rel"/>
    <property type="match status" value="1"/>
</dbReference>
<comment type="catalytic activity">
    <reaction evidence="3">
        <text>ATP + H2O = ADP + phosphate + H(+)</text>
        <dbReference type="Rhea" id="RHEA:13065"/>
        <dbReference type="ChEBI" id="CHEBI:15377"/>
        <dbReference type="ChEBI" id="CHEBI:15378"/>
        <dbReference type="ChEBI" id="CHEBI:30616"/>
        <dbReference type="ChEBI" id="CHEBI:43474"/>
        <dbReference type="ChEBI" id="CHEBI:456216"/>
        <dbReference type="EC" id="5.6.2.3"/>
    </reaction>
</comment>
<reference evidence="6 7" key="1">
    <citation type="submission" date="2022-11" db="EMBL/GenBank/DDBJ databases">
        <title>The First Case of Preauricular Fistular Abscess Caused by Peptoniphilus grossensis.</title>
        <authorList>
            <person name="Byun J.-H."/>
        </authorList>
    </citation>
    <scope>NUCLEOTIDE SEQUENCE [LARGE SCALE GENOMIC DNA]</scope>
    <source>
        <strain evidence="6 7">GYB008</strain>
    </source>
</reference>
<dbReference type="Gene3D" id="1.10.10.2220">
    <property type="match status" value="1"/>
</dbReference>
<dbReference type="Pfam" id="PF14490">
    <property type="entry name" value="HHH_RecD2"/>
    <property type="match status" value="1"/>
</dbReference>
<organism evidence="6 7">
    <name type="scientific">Peptoniphilus grossensis</name>
    <dbReference type="NCBI Taxonomy" id="1465756"/>
    <lineage>
        <taxon>Bacteria</taxon>
        <taxon>Bacillati</taxon>
        <taxon>Bacillota</taxon>
        <taxon>Tissierellia</taxon>
        <taxon>Tissierellales</taxon>
        <taxon>Peptoniphilaceae</taxon>
        <taxon>Peptoniphilus</taxon>
    </lineage>
</organism>
<feature type="domain" description="Helix-hairpin-helix DNA-binding motif class 1" evidence="4">
    <location>
        <begin position="180"/>
        <end position="199"/>
    </location>
</feature>
<dbReference type="SUPFAM" id="SSF47781">
    <property type="entry name" value="RuvA domain 2-like"/>
    <property type="match status" value="1"/>
</dbReference>
<dbReference type="Pfam" id="PF18335">
    <property type="entry name" value="SH3_13"/>
    <property type="match status" value="1"/>
</dbReference>
<sequence>MITLEGIVERIIFRNEENGYTVAKITSTDGDLVIVGSATIFKTNLKYKFTGDFTYHNKYGEQFAFVEMEEVMPEGEAAIISYLSSANIPHVGEKMAERIVNKFKDETLDVIEKNPEKLLSVEGIGKKKYRDIKEALDKQYAMRKIFLYFSRYNLPASVILKIYKEYGEESIEIVRRNPYDLIGSVRGIGFKKADEIAESLGIERDSDFRKIAGLKYALMLANRDGHTYLPLDKLVRASEKILGLNFEDRDDLARTLSLEKNFFVERDGENYNCYIARYLAAENYVAGKLNDLNISFEEEIDIDKKISDTEKFREIELSKTQRKAVKEAINRGVFVITGGPGTGKTTTLKVLIDIFESMNKVIKLAAPTGRAAKRMKEQTGRDAFTIHKLLEIGFAGDLGFSNIEELECDVLILDEVSMVDILLMETLLKSIESPTRLILVGDKDQLPSVGAGNVLADILKSGVIESVNLEEIFRQSEESMIVKNAHLINKGEMPILNVGDFFMISERGEVKGLEIIKDLVKTRLPNYFNVSESEVQVLTPTKKGNHGTINLNKVLQEHLNKNEDCIEVLGKKFKLGDRVLQTKNNYELESKIENEFYEDRQKGVFNGDLGYISKIDKENKKLTVVFDDVRIVEYSSENLDELALAYAMTIHKSQGSEFPVVVIPLYRAAPMLLTRNLIYTAITRASKAVVLVGQSEYLVKMIENNKTVKRYSNLAEKLRKQNEVNGK</sequence>
<accession>A0ABU7X892</accession>
<evidence type="ECO:0000313" key="7">
    <source>
        <dbReference type="Proteomes" id="UP001328425"/>
    </source>
</evidence>
<evidence type="ECO:0000259" key="4">
    <source>
        <dbReference type="SMART" id="SM00278"/>
    </source>
</evidence>
<dbReference type="SMART" id="SM00278">
    <property type="entry name" value="HhH1"/>
    <property type="match status" value="3"/>
</dbReference>
<dbReference type="CDD" id="cd18809">
    <property type="entry name" value="SF1_C_RecD"/>
    <property type="match status" value="1"/>
</dbReference>
<dbReference type="EMBL" id="JARBCY010000013">
    <property type="protein sequence ID" value="MEF3317355.1"/>
    <property type="molecule type" value="Genomic_DNA"/>
</dbReference>
<dbReference type="InterPro" id="IPR010994">
    <property type="entry name" value="RuvA_2-like"/>
</dbReference>
<feature type="domain" description="Helix-hairpin-helix DNA-binding motif class 1" evidence="4">
    <location>
        <begin position="86"/>
        <end position="102"/>
    </location>
</feature>
<dbReference type="PANTHER" id="PTHR43788">
    <property type="entry name" value="DNA2/NAM7 HELICASE FAMILY MEMBER"/>
    <property type="match status" value="1"/>
</dbReference>
<feature type="domain" description="AAA+ ATPase" evidence="5">
    <location>
        <begin position="330"/>
        <end position="470"/>
    </location>
</feature>
<dbReference type="Gene3D" id="2.30.30.940">
    <property type="match status" value="1"/>
</dbReference>
<dbReference type="Pfam" id="PF13538">
    <property type="entry name" value="UvrD_C_2"/>
    <property type="match status" value="1"/>
</dbReference>
<evidence type="ECO:0000256" key="3">
    <source>
        <dbReference type="HAMAP-Rule" id="MF_01488"/>
    </source>
</evidence>
<comment type="similarity">
    <text evidence="3">Belongs to the RecD family. RecD2 subfamily.</text>
</comment>
<dbReference type="InterPro" id="IPR050534">
    <property type="entry name" value="Coronavir_polyprotein_1ab"/>
</dbReference>
<dbReference type="InterPro" id="IPR006345">
    <property type="entry name" value="RecD2"/>
</dbReference>
<comment type="caution">
    <text evidence="6">The sequence shown here is derived from an EMBL/GenBank/DDBJ whole genome shotgun (WGS) entry which is preliminary data.</text>
</comment>
<keyword evidence="3" id="KW-0238">DNA-binding</keyword>
<comment type="function">
    <text evidence="3">DNA-dependent ATPase and ATP-dependent 5'-3' DNA helicase. Has no activity on blunt DNA or DNA with 3'-overhangs, requires at least 10 bases of 5'-ssDNA for helicase activity.</text>
</comment>
<evidence type="ECO:0000259" key="5">
    <source>
        <dbReference type="SMART" id="SM00382"/>
    </source>
</evidence>
<dbReference type="Pfam" id="PF23139">
    <property type="entry name" value="OB_YrrC"/>
    <property type="match status" value="1"/>
</dbReference>
<evidence type="ECO:0000256" key="1">
    <source>
        <dbReference type="ARBA" id="ARBA00022741"/>
    </source>
</evidence>
<keyword evidence="3" id="KW-0347">Helicase</keyword>
<dbReference type="CDD" id="cd17933">
    <property type="entry name" value="DEXSc_RecD-like"/>
    <property type="match status" value="1"/>
</dbReference>
<dbReference type="Proteomes" id="UP001328425">
    <property type="component" value="Unassembled WGS sequence"/>
</dbReference>
<name>A0ABU7X892_9FIRM</name>
<dbReference type="RefSeq" id="WP_332086669.1">
    <property type="nucleotide sequence ID" value="NZ_JARBCY010000013.1"/>
</dbReference>
<evidence type="ECO:0000256" key="2">
    <source>
        <dbReference type="ARBA" id="ARBA00022840"/>
    </source>
</evidence>
<keyword evidence="3" id="KW-0378">Hydrolase</keyword>
<dbReference type="InterPro" id="IPR003593">
    <property type="entry name" value="AAA+_ATPase"/>
</dbReference>
<dbReference type="InterPro" id="IPR055446">
    <property type="entry name" value="RecD2_N_OB"/>
</dbReference>
<dbReference type="SMART" id="SM00382">
    <property type="entry name" value="AAA"/>
    <property type="match status" value="1"/>
</dbReference>
<dbReference type="Gene3D" id="1.10.150.20">
    <property type="entry name" value="5' to 3' exonuclease, C-terminal subdomain"/>
    <property type="match status" value="1"/>
</dbReference>
<dbReference type="PANTHER" id="PTHR43788:SF6">
    <property type="entry name" value="DNA HELICASE B"/>
    <property type="match status" value="1"/>
</dbReference>
<dbReference type="EC" id="5.6.2.3" evidence="3"/>
<dbReference type="InterPro" id="IPR003583">
    <property type="entry name" value="Hlx-hairpin-Hlx_DNA-bd_motif"/>
</dbReference>
<dbReference type="InterPro" id="IPR029493">
    <property type="entry name" value="RecD2-like_HHH"/>
</dbReference>
<dbReference type="InterPro" id="IPR027785">
    <property type="entry name" value="UvrD-like_helicase_C"/>
</dbReference>
<dbReference type="SUPFAM" id="SSF52540">
    <property type="entry name" value="P-loop containing nucleoside triphosphate hydrolases"/>
    <property type="match status" value="2"/>
</dbReference>
<feature type="binding site" evidence="3">
    <location>
        <begin position="341"/>
        <end position="345"/>
    </location>
    <ligand>
        <name>ATP</name>
        <dbReference type="ChEBI" id="CHEBI:30616"/>
    </ligand>
</feature>
<keyword evidence="2 3" id="KW-0067">ATP-binding</keyword>
<keyword evidence="3" id="KW-0413">Isomerase</keyword>
<evidence type="ECO:0000313" key="6">
    <source>
        <dbReference type="EMBL" id="MEF3317355.1"/>
    </source>
</evidence>
<dbReference type="InterPro" id="IPR041451">
    <property type="entry name" value="RecD2_SH13"/>
</dbReference>